<organism evidence="2 3">
    <name type="scientific">Phototrophicus methaneseepsis</name>
    <dbReference type="NCBI Taxonomy" id="2710758"/>
    <lineage>
        <taxon>Bacteria</taxon>
        <taxon>Bacillati</taxon>
        <taxon>Chloroflexota</taxon>
        <taxon>Candidatus Thermofontia</taxon>
        <taxon>Phototrophicales</taxon>
        <taxon>Phototrophicaceae</taxon>
        <taxon>Phototrophicus</taxon>
    </lineage>
</organism>
<evidence type="ECO:0000313" key="2">
    <source>
        <dbReference type="EMBL" id="QPC81829.1"/>
    </source>
</evidence>
<name>A0A7S8E7L8_9CHLR</name>
<reference evidence="2 3" key="1">
    <citation type="submission" date="2020-02" db="EMBL/GenBank/DDBJ databases">
        <authorList>
            <person name="Zheng R.K."/>
            <person name="Sun C.M."/>
        </authorList>
    </citation>
    <scope>NUCLEOTIDE SEQUENCE [LARGE SCALE GENOMIC DNA]</scope>
    <source>
        <strain evidence="3">rifampicinis</strain>
    </source>
</reference>
<evidence type="ECO:0000259" key="1">
    <source>
        <dbReference type="PROSITE" id="PS50943"/>
    </source>
</evidence>
<dbReference type="Gene3D" id="3.30.450.180">
    <property type="match status" value="1"/>
</dbReference>
<dbReference type="AlphaFoldDB" id="A0A7S8E7L8"/>
<keyword evidence="3" id="KW-1185">Reference proteome</keyword>
<dbReference type="SUPFAM" id="SSF47413">
    <property type="entry name" value="lambda repressor-like DNA-binding domains"/>
    <property type="match status" value="1"/>
</dbReference>
<dbReference type="Proteomes" id="UP000594468">
    <property type="component" value="Chromosome"/>
</dbReference>
<dbReference type="InterPro" id="IPR041413">
    <property type="entry name" value="MLTR_LBD"/>
</dbReference>
<dbReference type="Pfam" id="PF17765">
    <property type="entry name" value="MLTR_LBD"/>
    <property type="match status" value="1"/>
</dbReference>
<gene>
    <name evidence="2" type="ORF">G4Y79_19375</name>
</gene>
<dbReference type="SMART" id="SM00530">
    <property type="entry name" value="HTH_XRE"/>
    <property type="match status" value="1"/>
</dbReference>
<evidence type="ECO:0000313" key="3">
    <source>
        <dbReference type="Proteomes" id="UP000594468"/>
    </source>
</evidence>
<dbReference type="Gene3D" id="1.10.260.40">
    <property type="entry name" value="lambda repressor-like DNA-binding domains"/>
    <property type="match status" value="1"/>
</dbReference>
<accession>A0A7S8E7L8</accession>
<dbReference type="PROSITE" id="PS50943">
    <property type="entry name" value="HTH_CROC1"/>
    <property type="match status" value="1"/>
</dbReference>
<dbReference type="RefSeq" id="WP_195169900.1">
    <property type="nucleotide sequence ID" value="NZ_CP062983.1"/>
</dbReference>
<sequence>MSEAERRQALSEFLRTCRARLSPADVGLPDSRRRRTPGLRREEVALLANIGIAWYVSLEQGRDVHPSREVLESIADALQLTTAERQHLLVLGGQHPITSFVTEDEIMNPILQMAIRALDPHPAFVMGRRLDILSWNRAAAAVLSYGQDVNSLPWNTVWSHFMDPCTREVYPDWETSAALMVAHLRTGRASFPNDPWFGDMIDKLREESSFFRLCWARYDVDRVDQVDGHKEMNHPILGYLEFDSVTLLVPMQPGMRMILYNASPATLSRLEHYLAVSSPEYLVQHDSD</sequence>
<proteinExistence type="predicted"/>
<dbReference type="PANTHER" id="PTHR35010">
    <property type="entry name" value="BLL4672 PROTEIN-RELATED"/>
    <property type="match status" value="1"/>
</dbReference>
<dbReference type="InterPro" id="IPR001387">
    <property type="entry name" value="Cro/C1-type_HTH"/>
</dbReference>
<dbReference type="Pfam" id="PF13560">
    <property type="entry name" value="HTH_31"/>
    <property type="match status" value="1"/>
</dbReference>
<feature type="domain" description="HTH cro/C1-type" evidence="1">
    <location>
        <begin position="38"/>
        <end position="85"/>
    </location>
</feature>
<protein>
    <submittedName>
        <fullName evidence="2">Helix-turn-helix domain-containing protein</fullName>
    </submittedName>
</protein>
<dbReference type="EMBL" id="CP062983">
    <property type="protein sequence ID" value="QPC81829.1"/>
    <property type="molecule type" value="Genomic_DNA"/>
</dbReference>
<dbReference type="InterPro" id="IPR010982">
    <property type="entry name" value="Lambda_DNA-bd_dom_sf"/>
</dbReference>
<dbReference type="KEGG" id="pmet:G4Y79_19375"/>
<dbReference type="GO" id="GO:0003677">
    <property type="term" value="F:DNA binding"/>
    <property type="evidence" value="ECO:0007669"/>
    <property type="project" value="InterPro"/>
</dbReference>